<dbReference type="EMBL" id="CP127247">
    <property type="protein sequence ID" value="WIY27196.1"/>
    <property type="molecule type" value="Genomic_DNA"/>
</dbReference>
<keyword evidence="2" id="KW-1185">Reference proteome</keyword>
<evidence type="ECO:0000313" key="2">
    <source>
        <dbReference type="Proteomes" id="UP001238334"/>
    </source>
</evidence>
<dbReference type="InterPro" id="IPR023393">
    <property type="entry name" value="START-like_dom_sf"/>
</dbReference>
<dbReference type="Gene3D" id="3.30.530.20">
    <property type="match status" value="1"/>
</dbReference>
<reference evidence="1 2" key="1">
    <citation type="submission" date="2023-06" db="EMBL/GenBank/DDBJ databases">
        <title>Parasedimentitalea psychrophila sp. nov., a psychrophilic bacterium isolated from deep-sea sediment.</title>
        <authorList>
            <person name="Li A."/>
        </authorList>
    </citation>
    <scope>NUCLEOTIDE SEQUENCE [LARGE SCALE GENOMIC DNA]</scope>
    <source>
        <strain evidence="1 2">QS115</strain>
    </source>
</reference>
<dbReference type="KEGG" id="ppso:QPJ95_09910"/>
<accession>A0A9Y2P310</accession>
<name>A0A9Y2P310_9RHOB</name>
<dbReference type="RefSeq" id="WP_270919186.1">
    <property type="nucleotide sequence ID" value="NZ_CP127247.1"/>
</dbReference>
<gene>
    <name evidence="1" type="ORF">QPJ95_09910</name>
</gene>
<dbReference type="AlphaFoldDB" id="A0A9Y2P310"/>
<sequence>MKFVSKEDIEAPIAEVFLVVSEFESFERSAIRRGVEVHRMGDVAAPASGLAWDVQFSFRGRSRDMHLILSDYEPVTRLRLSADGGGIEGGLDIELMPLSPRRTRMVVTLDLTPKTLSGRLLVQSLKLAKSKLTKRFKTRVAEFAKLTEERLGRLV</sequence>
<dbReference type="CDD" id="cd07812">
    <property type="entry name" value="SRPBCC"/>
    <property type="match status" value="1"/>
</dbReference>
<proteinExistence type="predicted"/>
<organism evidence="1 2">
    <name type="scientific">Parasedimentitalea psychrophila</name>
    <dbReference type="NCBI Taxonomy" id="2997337"/>
    <lineage>
        <taxon>Bacteria</taxon>
        <taxon>Pseudomonadati</taxon>
        <taxon>Pseudomonadota</taxon>
        <taxon>Alphaproteobacteria</taxon>
        <taxon>Rhodobacterales</taxon>
        <taxon>Paracoccaceae</taxon>
        <taxon>Parasedimentitalea</taxon>
    </lineage>
</organism>
<protein>
    <submittedName>
        <fullName evidence="1">SRPBCC family protein</fullName>
    </submittedName>
</protein>
<dbReference type="SUPFAM" id="SSF55961">
    <property type="entry name" value="Bet v1-like"/>
    <property type="match status" value="1"/>
</dbReference>
<dbReference type="Proteomes" id="UP001238334">
    <property type="component" value="Chromosome"/>
</dbReference>
<evidence type="ECO:0000313" key="1">
    <source>
        <dbReference type="EMBL" id="WIY27196.1"/>
    </source>
</evidence>